<dbReference type="InterPro" id="IPR026881">
    <property type="entry name" value="WYL_dom"/>
</dbReference>
<evidence type="ECO:0000313" key="3">
    <source>
        <dbReference type="EMBL" id="NHZ83543.1"/>
    </source>
</evidence>
<accession>A0ABX0NJJ8</accession>
<name>A0ABX0NJJ8_9BURK</name>
<evidence type="ECO:0000256" key="1">
    <source>
        <dbReference type="SAM" id="MobiDB-lite"/>
    </source>
</evidence>
<gene>
    <name evidence="3" type="ORF">F2P44_30385</name>
</gene>
<dbReference type="Proteomes" id="UP000621455">
    <property type="component" value="Unassembled WGS sequence"/>
</dbReference>
<dbReference type="EMBL" id="WHJG01000055">
    <property type="protein sequence ID" value="NHZ83543.1"/>
    <property type="molecule type" value="Genomic_DNA"/>
</dbReference>
<comment type="caution">
    <text evidence="3">The sequence shown here is derived from an EMBL/GenBank/DDBJ whole genome shotgun (WGS) entry which is preliminary data.</text>
</comment>
<proteinExistence type="predicted"/>
<evidence type="ECO:0000259" key="2">
    <source>
        <dbReference type="Pfam" id="PF13280"/>
    </source>
</evidence>
<organism evidence="3 4">
    <name type="scientific">Massilia frigida</name>
    <dbReference type="NCBI Taxonomy" id="2609281"/>
    <lineage>
        <taxon>Bacteria</taxon>
        <taxon>Pseudomonadati</taxon>
        <taxon>Pseudomonadota</taxon>
        <taxon>Betaproteobacteria</taxon>
        <taxon>Burkholderiales</taxon>
        <taxon>Oxalobacteraceae</taxon>
        <taxon>Telluria group</taxon>
        <taxon>Massilia</taxon>
    </lineage>
</organism>
<dbReference type="PANTHER" id="PTHR34580">
    <property type="match status" value="1"/>
</dbReference>
<dbReference type="RefSeq" id="WP_167093325.1">
    <property type="nucleotide sequence ID" value="NZ_WHJG01000055.1"/>
</dbReference>
<evidence type="ECO:0000313" key="4">
    <source>
        <dbReference type="Proteomes" id="UP000621455"/>
    </source>
</evidence>
<dbReference type="InterPro" id="IPR051534">
    <property type="entry name" value="CBASS_pafABC_assoc_protein"/>
</dbReference>
<dbReference type="PROSITE" id="PS52050">
    <property type="entry name" value="WYL"/>
    <property type="match status" value="1"/>
</dbReference>
<dbReference type="Pfam" id="PF13280">
    <property type="entry name" value="WYL"/>
    <property type="match status" value="1"/>
</dbReference>
<reference evidence="3 4" key="1">
    <citation type="submission" date="2019-10" db="EMBL/GenBank/DDBJ databases">
        <title>Taxonomy of Antarctic Massilia spp.: description of Massilia rubra sp. nov., Massilia aquatica sp. nov., Massilia mucilaginosa sp. nov., Massilia frigida sp. nov. isolated from streams, lakes and regoliths.</title>
        <authorList>
            <person name="Holochova P."/>
            <person name="Sedlacek I."/>
            <person name="Kralova S."/>
            <person name="Maslanova I."/>
            <person name="Busse H.-J."/>
            <person name="Stankova E."/>
            <person name="Vrbovska V."/>
            <person name="Kovarovic V."/>
            <person name="Bartak M."/>
            <person name="Svec P."/>
            <person name="Pantucek R."/>
        </authorList>
    </citation>
    <scope>NUCLEOTIDE SEQUENCE [LARGE SCALE GENOMIC DNA]</scope>
    <source>
        <strain evidence="3 4">CCM 8695</strain>
    </source>
</reference>
<feature type="region of interest" description="Disordered" evidence="1">
    <location>
        <begin position="1"/>
        <end position="26"/>
    </location>
</feature>
<feature type="compositionally biased region" description="Basic residues" evidence="1">
    <location>
        <begin position="1"/>
        <end position="16"/>
    </location>
</feature>
<protein>
    <submittedName>
        <fullName evidence="3">WYL domain-containing protein</fullName>
    </submittedName>
</protein>
<dbReference type="PANTHER" id="PTHR34580:SF3">
    <property type="entry name" value="PROTEIN PAFB"/>
    <property type="match status" value="1"/>
</dbReference>
<feature type="domain" description="WYL" evidence="2">
    <location>
        <begin position="27"/>
        <end position="88"/>
    </location>
</feature>
<sequence>MACRRAPLHHARRGRERQHCPGLRRPSEAIRDQHKLRIGYRGAGGVATERTVWPFALAFFEGARVLAAWCELRGANRHFRIDRIASAESSGERYPEHRRALIKRWRAEMCMSDDS</sequence>
<keyword evidence="4" id="KW-1185">Reference proteome</keyword>